<comment type="similarity">
    <text evidence="3">Belongs to the serpin family.</text>
</comment>
<evidence type="ECO:0000259" key="5">
    <source>
        <dbReference type="SMART" id="SM00093"/>
    </source>
</evidence>
<dbReference type="InterPro" id="IPR023796">
    <property type="entry name" value="Serpin_dom"/>
</dbReference>
<dbReference type="InterPro" id="IPR042178">
    <property type="entry name" value="Serpin_sf_1"/>
</dbReference>
<dbReference type="Gene3D" id="2.30.39.10">
    <property type="entry name" value="Alpha-1-antitrypsin, domain 1"/>
    <property type="match status" value="1"/>
</dbReference>
<dbReference type="InterPro" id="IPR000215">
    <property type="entry name" value="Serpin_fam"/>
</dbReference>
<keyword evidence="4" id="KW-0732">Signal</keyword>
<name>A0AB40DAE6_DROSZ</name>
<dbReference type="SMART" id="SM00093">
    <property type="entry name" value="SERPIN"/>
    <property type="match status" value="1"/>
</dbReference>
<evidence type="ECO:0000256" key="3">
    <source>
        <dbReference type="RuleBase" id="RU000411"/>
    </source>
</evidence>
<evidence type="ECO:0000313" key="6">
    <source>
        <dbReference type="Proteomes" id="UP001652628"/>
    </source>
</evidence>
<dbReference type="CDD" id="cd19598">
    <property type="entry name" value="serpin77Ba-like_insects"/>
    <property type="match status" value="1"/>
</dbReference>
<dbReference type="InterPro" id="IPR042185">
    <property type="entry name" value="Serpin_sf_2"/>
</dbReference>
<accession>A0AB40DAE6</accession>
<dbReference type="Pfam" id="PF00079">
    <property type="entry name" value="Serpin"/>
    <property type="match status" value="1"/>
</dbReference>
<dbReference type="GO" id="GO:0005615">
    <property type="term" value="C:extracellular space"/>
    <property type="evidence" value="ECO:0007669"/>
    <property type="project" value="InterPro"/>
</dbReference>
<dbReference type="GO" id="GO:0004867">
    <property type="term" value="F:serine-type endopeptidase inhibitor activity"/>
    <property type="evidence" value="ECO:0007669"/>
    <property type="project" value="UniProtKB-KW"/>
</dbReference>
<dbReference type="InterPro" id="IPR036186">
    <property type="entry name" value="Serpin_sf"/>
</dbReference>
<dbReference type="Gene3D" id="3.30.497.10">
    <property type="entry name" value="Antithrombin, subunit I, domain 2"/>
    <property type="match status" value="1"/>
</dbReference>
<reference evidence="7" key="1">
    <citation type="submission" date="2025-08" db="UniProtKB">
        <authorList>
            <consortium name="RefSeq"/>
        </authorList>
    </citation>
    <scope>IDENTIFICATION</scope>
</reference>
<gene>
    <name evidence="7" type="primary">LOC108005808</name>
</gene>
<sequence>MSGLSLLLCVMSIVLPMVLEIYAQSTPQGIQDFSFDLLQRVSVEVEKANRNFMISPFSVWSLLVLLYEGSAGRTYDQLRQTLGINFTDEKLRKFCKVVHQFLNTNISDVEMGILQAVYTGKDYPIKNNYRNVIQNYNMELLEVDFNSPDAAVQINEATNRVTRGLIPYAILPEDIYGAKMFLLSSLYFKGQWKFPFNKALTRDEPFYSESGEVIGKIPMMVQEANFAYVSNLEGLDGYVLELPYGTQDRLAMLVFLPKRGFKLNNMANNLKTLGLRPILQRLAAFRKSDSKDNEVEVIMPKFMITTDFELTDILIQMGIRDLFDEKAANLDRMSPGLFAKLVVHSTKIIVDEQGTTAGAITEAALINKAAPPKFQLNRPFQYLIVERGSGLMLFAGQVRNPKAA</sequence>
<feature type="signal peptide" evidence="4">
    <location>
        <begin position="1"/>
        <end position="23"/>
    </location>
</feature>
<organism evidence="6 7">
    <name type="scientific">Drosophila suzukii</name>
    <name type="common">Spotted-wing drosophila fruit fly</name>
    <dbReference type="NCBI Taxonomy" id="28584"/>
    <lineage>
        <taxon>Eukaryota</taxon>
        <taxon>Metazoa</taxon>
        <taxon>Ecdysozoa</taxon>
        <taxon>Arthropoda</taxon>
        <taxon>Hexapoda</taxon>
        <taxon>Insecta</taxon>
        <taxon>Pterygota</taxon>
        <taxon>Neoptera</taxon>
        <taxon>Endopterygota</taxon>
        <taxon>Diptera</taxon>
        <taxon>Brachycera</taxon>
        <taxon>Muscomorpha</taxon>
        <taxon>Ephydroidea</taxon>
        <taxon>Drosophilidae</taxon>
        <taxon>Drosophila</taxon>
        <taxon>Sophophora</taxon>
    </lineage>
</organism>
<dbReference type="RefSeq" id="XP_065720483.2">
    <property type="nucleotide sequence ID" value="XM_065864411.2"/>
</dbReference>
<dbReference type="SUPFAM" id="SSF56574">
    <property type="entry name" value="Serpins"/>
    <property type="match status" value="1"/>
</dbReference>
<proteinExistence type="inferred from homology"/>
<keyword evidence="6" id="KW-1185">Reference proteome</keyword>
<evidence type="ECO:0000256" key="4">
    <source>
        <dbReference type="SAM" id="SignalP"/>
    </source>
</evidence>
<dbReference type="PANTHER" id="PTHR11461:SF367">
    <property type="entry name" value="GH21475P-RELATED"/>
    <property type="match status" value="1"/>
</dbReference>
<dbReference type="GeneID" id="108005808"/>
<dbReference type="AlphaFoldDB" id="A0AB40DAE6"/>
<dbReference type="PANTHER" id="PTHR11461">
    <property type="entry name" value="SERINE PROTEASE INHIBITOR, SERPIN"/>
    <property type="match status" value="1"/>
</dbReference>
<evidence type="ECO:0000256" key="1">
    <source>
        <dbReference type="ARBA" id="ARBA00022690"/>
    </source>
</evidence>
<dbReference type="Proteomes" id="UP001652628">
    <property type="component" value="Chromosome 3"/>
</dbReference>
<feature type="domain" description="Serpin" evidence="5">
    <location>
        <begin position="35"/>
        <end position="401"/>
    </location>
</feature>
<evidence type="ECO:0000256" key="2">
    <source>
        <dbReference type="ARBA" id="ARBA00022900"/>
    </source>
</evidence>
<protein>
    <submittedName>
        <fullName evidence="7">Serine protease inhibitor 77Ba-like</fullName>
    </submittedName>
</protein>
<evidence type="ECO:0000313" key="7">
    <source>
        <dbReference type="RefSeq" id="XP_065720483.2"/>
    </source>
</evidence>
<keyword evidence="1 7" id="KW-0646">Protease inhibitor</keyword>
<keyword evidence="2 7" id="KW-0722">Serine protease inhibitor</keyword>
<feature type="chain" id="PRO_5045153864" evidence="4">
    <location>
        <begin position="24"/>
        <end position="404"/>
    </location>
</feature>